<accession>A0A381NLA6</accession>
<protein>
    <recommendedName>
        <fullName evidence="2">ParB/Sulfiredoxin domain-containing protein</fullName>
    </recommendedName>
</protein>
<dbReference type="EMBL" id="UINC01000443">
    <property type="protein sequence ID" value="SUZ55376.1"/>
    <property type="molecule type" value="Genomic_DNA"/>
</dbReference>
<organism evidence="1">
    <name type="scientific">marine metagenome</name>
    <dbReference type="NCBI Taxonomy" id="408172"/>
    <lineage>
        <taxon>unclassified sequences</taxon>
        <taxon>metagenomes</taxon>
        <taxon>ecological metagenomes</taxon>
    </lineage>
</organism>
<evidence type="ECO:0008006" key="2">
    <source>
        <dbReference type="Google" id="ProtNLM"/>
    </source>
</evidence>
<reference evidence="1" key="1">
    <citation type="submission" date="2018-05" db="EMBL/GenBank/DDBJ databases">
        <authorList>
            <person name="Lanie J.A."/>
            <person name="Ng W.-L."/>
            <person name="Kazmierczak K.M."/>
            <person name="Andrzejewski T.M."/>
            <person name="Davidsen T.M."/>
            <person name="Wayne K.J."/>
            <person name="Tettelin H."/>
            <person name="Glass J.I."/>
            <person name="Rusch D."/>
            <person name="Podicherti R."/>
            <person name="Tsui H.-C.T."/>
            <person name="Winkler M.E."/>
        </authorList>
    </citation>
    <scope>NUCLEOTIDE SEQUENCE</scope>
</reference>
<sequence length="338" mass="38977">MKITPAWSFSNLTFSQIESGDTLFDWFPGVLSVNVQNSLEQNGIQLPLLVQAIQHSKYRLVDGFKRFSWLTTDTGVFAQEKQETLLPCFILPESLPEQETSRIRLETLPTSSENFSGVYVSRVIKMLQESGYSKEEIAVQVLPRLGQKPSERLARQLLDLHEMLLRVELPESMLLLGCEDVLPLLKFSQSVLPDVVALFGRLEVSGKKWRNLLQLLDEVSRLRKISVSDVLYLPEILKILGRSSLQSPIRYRLLKQQLEIWRFPELSDLQRKFNQGRKSLKLAPRITLESDPYFENDDLTLTLKIRSVEELRGHLESLRNPENSEKVEVLWKDLFALL</sequence>
<proteinExistence type="predicted"/>
<evidence type="ECO:0000313" key="1">
    <source>
        <dbReference type="EMBL" id="SUZ55376.1"/>
    </source>
</evidence>
<name>A0A381NLA6_9ZZZZ</name>
<gene>
    <name evidence="1" type="ORF">METZ01_LOCUS8230</name>
</gene>
<dbReference type="AlphaFoldDB" id="A0A381NLA6"/>